<evidence type="ECO:0000256" key="2">
    <source>
        <dbReference type="ARBA" id="ARBA00022729"/>
    </source>
</evidence>
<feature type="signal peptide" evidence="7">
    <location>
        <begin position="1"/>
        <end position="19"/>
    </location>
</feature>
<dbReference type="Gene3D" id="4.10.1080.10">
    <property type="entry name" value="TSP type-3 repeat"/>
    <property type="match status" value="1"/>
</dbReference>
<gene>
    <name evidence="9" type="ORF">BC659_2703</name>
</gene>
<organism evidence="9 10">
    <name type="scientific">Sediminibacterium goheungense</name>
    <dbReference type="NCBI Taxonomy" id="1086393"/>
    <lineage>
        <taxon>Bacteria</taxon>
        <taxon>Pseudomonadati</taxon>
        <taxon>Bacteroidota</taxon>
        <taxon>Chitinophagia</taxon>
        <taxon>Chitinophagales</taxon>
        <taxon>Chitinophagaceae</taxon>
        <taxon>Sediminibacterium</taxon>
    </lineage>
</organism>
<dbReference type="AlphaFoldDB" id="A0A4R6ITC6"/>
<dbReference type="InterPro" id="IPR003367">
    <property type="entry name" value="Thrombospondin_3-like_rpt"/>
</dbReference>
<dbReference type="InterPro" id="IPR028974">
    <property type="entry name" value="TSP_type-3_rpt"/>
</dbReference>
<evidence type="ECO:0000313" key="10">
    <source>
        <dbReference type="Proteomes" id="UP000295741"/>
    </source>
</evidence>
<evidence type="ECO:0000259" key="8">
    <source>
        <dbReference type="PROSITE" id="PS51123"/>
    </source>
</evidence>
<dbReference type="RefSeq" id="WP_133475272.1">
    <property type="nucleotide sequence ID" value="NZ_SNWP01000012.1"/>
</dbReference>
<accession>A0A4R6ITC6</accession>
<dbReference type="PRINTS" id="PR01021">
    <property type="entry name" value="OMPADOMAIN"/>
</dbReference>
<keyword evidence="2 7" id="KW-0732">Signal</keyword>
<evidence type="ECO:0000256" key="5">
    <source>
        <dbReference type="PROSITE-ProRule" id="PRU00473"/>
    </source>
</evidence>
<feature type="compositionally biased region" description="Basic and acidic residues" evidence="6">
    <location>
        <begin position="215"/>
        <end position="226"/>
    </location>
</feature>
<dbReference type="PANTHER" id="PTHR30329">
    <property type="entry name" value="STATOR ELEMENT OF FLAGELLAR MOTOR COMPLEX"/>
    <property type="match status" value="1"/>
</dbReference>
<feature type="chain" id="PRO_5020707049" evidence="7">
    <location>
        <begin position="20"/>
        <end position="454"/>
    </location>
</feature>
<keyword evidence="4" id="KW-0998">Cell outer membrane</keyword>
<dbReference type="InterPro" id="IPR006690">
    <property type="entry name" value="OMPA-like_CS"/>
</dbReference>
<dbReference type="InterPro" id="IPR006664">
    <property type="entry name" value="OMP_bac"/>
</dbReference>
<dbReference type="SUPFAM" id="SSF103088">
    <property type="entry name" value="OmpA-like"/>
    <property type="match status" value="1"/>
</dbReference>
<dbReference type="Pfam" id="PF00691">
    <property type="entry name" value="OmpA"/>
    <property type="match status" value="1"/>
</dbReference>
<evidence type="ECO:0000256" key="4">
    <source>
        <dbReference type="ARBA" id="ARBA00023237"/>
    </source>
</evidence>
<evidence type="ECO:0000256" key="3">
    <source>
        <dbReference type="ARBA" id="ARBA00023136"/>
    </source>
</evidence>
<dbReference type="GO" id="GO:0005509">
    <property type="term" value="F:calcium ion binding"/>
    <property type="evidence" value="ECO:0007669"/>
    <property type="project" value="InterPro"/>
</dbReference>
<evidence type="ECO:0000256" key="7">
    <source>
        <dbReference type="SAM" id="SignalP"/>
    </source>
</evidence>
<comment type="subcellular location">
    <subcellularLocation>
        <location evidence="1">Cell outer membrane</location>
    </subcellularLocation>
</comment>
<dbReference type="Pfam" id="PF02412">
    <property type="entry name" value="TSP_3"/>
    <property type="match status" value="4"/>
</dbReference>
<protein>
    <submittedName>
        <fullName evidence="9">Thrombospondin type 3 repeat-containing protein</fullName>
    </submittedName>
</protein>
<feature type="region of interest" description="Disordered" evidence="6">
    <location>
        <begin position="207"/>
        <end position="226"/>
    </location>
</feature>
<dbReference type="SUPFAM" id="SSF103647">
    <property type="entry name" value="TSP type-3 repeat"/>
    <property type="match status" value="1"/>
</dbReference>
<dbReference type="Gene3D" id="3.30.1330.60">
    <property type="entry name" value="OmpA-like domain"/>
    <property type="match status" value="1"/>
</dbReference>
<proteinExistence type="predicted"/>
<feature type="domain" description="OmpA-like" evidence="8">
    <location>
        <begin position="338"/>
        <end position="454"/>
    </location>
</feature>
<dbReference type="InterPro" id="IPR006665">
    <property type="entry name" value="OmpA-like"/>
</dbReference>
<keyword evidence="3 5" id="KW-0472">Membrane</keyword>
<evidence type="ECO:0000256" key="1">
    <source>
        <dbReference type="ARBA" id="ARBA00004442"/>
    </source>
</evidence>
<name>A0A4R6ITC6_9BACT</name>
<dbReference type="EMBL" id="SNWP01000012">
    <property type="protein sequence ID" value="TDO25780.1"/>
    <property type="molecule type" value="Genomic_DNA"/>
</dbReference>
<dbReference type="PANTHER" id="PTHR30329:SF21">
    <property type="entry name" value="LIPOPROTEIN YIAD-RELATED"/>
    <property type="match status" value="1"/>
</dbReference>
<dbReference type="PROSITE" id="PS01068">
    <property type="entry name" value="OMPA_1"/>
    <property type="match status" value="1"/>
</dbReference>
<dbReference type="InterPro" id="IPR036737">
    <property type="entry name" value="OmpA-like_sf"/>
</dbReference>
<dbReference type="OrthoDB" id="1522982at2"/>
<evidence type="ECO:0000256" key="6">
    <source>
        <dbReference type="SAM" id="MobiDB-lite"/>
    </source>
</evidence>
<dbReference type="GO" id="GO:0009279">
    <property type="term" value="C:cell outer membrane"/>
    <property type="evidence" value="ECO:0007669"/>
    <property type="project" value="UniProtKB-SubCell"/>
</dbReference>
<evidence type="ECO:0000313" key="9">
    <source>
        <dbReference type="EMBL" id="TDO25780.1"/>
    </source>
</evidence>
<comment type="caution">
    <text evidence="9">The sequence shown here is derived from an EMBL/GenBank/DDBJ whole genome shotgun (WGS) entry which is preliminary data.</text>
</comment>
<dbReference type="InterPro" id="IPR050330">
    <property type="entry name" value="Bact_OuterMem_StrucFunc"/>
</dbReference>
<sequence>MKKLLFSLLASGLVVTAFAQNAPVSYKKRPSLGINFVLKDMYTSDAIGRSSISSVISNKQWTPFSQLDPGLSVQYFQGLSEYVDFQATLTGSFVKYPFYRKSGVNPTTSNKFLVELDASANIKLLTDKYVVVPYLTFGLGASMYSGTYFAAYAPAGMGLQFNLGQETFLHTQFVHRSAISNLAVNNLAYSIGIASPLKDKKEPVLVTPPPAPEPVVEKDTDGDGIVDSKDKCPTVAGTAKYNGCPVPDTDGDGINDENDKCPTVKGLAKYDGCPVPDTDKDGINDEEDKCPTVAGVARYQGCPVPDTDKDGVNDEEDKCPTVPGVKENNGCPAVKEEVVKKVAASAKNVFFVTGSAKLQTKSYKALDQVVAILKEDAALKLDIEGHTDNTGSDKINVPLSQNRAKAVHDYIVSKGIDASRLSSEGYGSSKPVADNKTAAGRSQNRRVEMKLKYY</sequence>
<dbReference type="GO" id="GO:0007155">
    <property type="term" value="P:cell adhesion"/>
    <property type="evidence" value="ECO:0007669"/>
    <property type="project" value="InterPro"/>
</dbReference>
<dbReference type="CDD" id="cd07185">
    <property type="entry name" value="OmpA_C-like"/>
    <property type="match status" value="1"/>
</dbReference>
<reference evidence="9 10" key="1">
    <citation type="submission" date="2019-03" db="EMBL/GenBank/DDBJ databases">
        <title>Genomic Encyclopedia of Archaeal and Bacterial Type Strains, Phase II (KMG-II): from individual species to whole genera.</title>
        <authorList>
            <person name="Goeker M."/>
        </authorList>
    </citation>
    <scope>NUCLEOTIDE SEQUENCE [LARGE SCALE GENOMIC DNA]</scope>
    <source>
        <strain evidence="9 10">DSM 28323</strain>
    </source>
</reference>
<dbReference type="PROSITE" id="PS51123">
    <property type="entry name" value="OMPA_2"/>
    <property type="match status" value="1"/>
</dbReference>
<keyword evidence="10" id="KW-1185">Reference proteome</keyword>
<feature type="region of interest" description="Disordered" evidence="6">
    <location>
        <begin position="422"/>
        <end position="444"/>
    </location>
</feature>
<dbReference type="Proteomes" id="UP000295741">
    <property type="component" value="Unassembled WGS sequence"/>
</dbReference>